<evidence type="ECO:0000256" key="1">
    <source>
        <dbReference type="SAM" id="SignalP"/>
    </source>
</evidence>
<dbReference type="OrthoDB" id="4688791at2759"/>
<name>A0A507BF03_9PEZI</name>
<comment type="caution">
    <text evidence="2">The sequence shown here is derived from an EMBL/GenBank/DDBJ whole genome shotgun (WGS) entry which is preliminary data.</text>
</comment>
<keyword evidence="1" id="KW-0732">Signal</keyword>
<dbReference type="Proteomes" id="UP000319257">
    <property type="component" value="Unassembled WGS sequence"/>
</dbReference>
<dbReference type="EMBL" id="SKBQ01000001">
    <property type="protein sequence ID" value="TPX15859.1"/>
    <property type="molecule type" value="Genomic_DNA"/>
</dbReference>
<dbReference type="RefSeq" id="XP_030997570.1">
    <property type="nucleotide sequence ID" value="XM_031136053.1"/>
</dbReference>
<keyword evidence="3" id="KW-1185">Reference proteome</keyword>
<feature type="chain" id="PRO_5021260118" evidence="1">
    <location>
        <begin position="20"/>
        <end position="144"/>
    </location>
</feature>
<protein>
    <submittedName>
        <fullName evidence="2">Uncharacterized protein</fullName>
    </submittedName>
</protein>
<evidence type="ECO:0000313" key="3">
    <source>
        <dbReference type="Proteomes" id="UP000319257"/>
    </source>
</evidence>
<dbReference type="AlphaFoldDB" id="A0A507BF03"/>
<feature type="signal peptide" evidence="1">
    <location>
        <begin position="1"/>
        <end position="19"/>
    </location>
</feature>
<dbReference type="InParanoid" id="A0A507BF03"/>
<gene>
    <name evidence="2" type="ORF">E0L32_000193</name>
</gene>
<accession>A0A507BF03</accession>
<reference evidence="2 3" key="1">
    <citation type="submission" date="2019-06" db="EMBL/GenBank/DDBJ databases">
        <title>Draft genome sequence of the filamentous fungus Phialemoniopsis curvata isolated from diesel fuel.</title>
        <authorList>
            <person name="Varaljay V.A."/>
            <person name="Lyon W.J."/>
            <person name="Crouch A.L."/>
            <person name="Drake C.E."/>
            <person name="Hollomon J.M."/>
            <person name="Nadeau L.J."/>
            <person name="Nunn H.S."/>
            <person name="Stevenson B.S."/>
            <person name="Bojanowski C.L."/>
            <person name="Crookes-Goodson W.J."/>
        </authorList>
    </citation>
    <scope>NUCLEOTIDE SEQUENCE [LARGE SCALE GENOMIC DNA]</scope>
    <source>
        <strain evidence="2 3">D216</strain>
    </source>
</reference>
<proteinExistence type="predicted"/>
<organism evidence="2 3">
    <name type="scientific">Thyridium curvatum</name>
    <dbReference type="NCBI Taxonomy" id="1093900"/>
    <lineage>
        <taxon>Eukaryota</taxon>
        <taxon>Fungi</taxon>
        <taxon>Dikarya</taxon>
        <taxon>Ascomycota</taxon>
        <taxon>Pezizomycotina</taxon>
        <taxon>Sordariomycetes</taxon>
        <taxon>Sordariomycetidae</taxon>
        <taxon>Thyridiales</taxon>
        <taxon>Thyridiaceae</taxon>
        <taxon>Thyridium</taxon>
    </lineage>
</organism>
<dbReference type="GeneID" id="41967640"/>
<evidence type="ECO:0000313" key="2">
    <source>
        <dbReference type="EMBL" id="TPX15859.1"/>
    </source>
</evidence>
<sequence>MKLLQWSLPLAMLGTLGDALPAADCDKIPSWTFKNLKWHTLDTVGQNGSASFTLVNSVTDKAVDLKCTLVANYRCQIKTDDATEVTLQAQNGVLYVWVDQDLTCGDATVKHVGGSADLDMNCDIVQHEDINCTAEESQIKGDVV</sequence>